<feature type="compositionally biased region" description="Polar residues" evidence="6">
    <location>
        <begin position="2041"/>
        <end position="2068"/>
    </location>
</feature>
<dbReference type="PROSITE" id="PS50002">
    <property type="entry name" value="SH3"/>
    <property type="match status" value="2"/>
</dbReference>
<keyword evidence="3" id="KW-0677">Repeat</keyword>
<feature type="compositionally biased region" description="Basic and acidic residues" evidence="6">
    <location>
        <begin position="603"/>
        <end position="618"/>
    </location>
</feature>
<evidence type="ECO:0000256" key="1">
    <source>
        <dbReference type="ARBA" id="ARBA00010749"/>
    </source>
</evidence>
<feature type="domain" description="SH3" evidence="7">
    <location>
        <begin position="3561"/>
        <end position="3628"/>
    </location>
</feature>
<gene>
    <name evidence="9" type="ORF">ACJMK2_006637</name>
</gene>
<feature type="compositionally biased region" description="Polar residues" evidence="6">
    <location>
        <begin position="1863"/>
        <end position="1875"/>
    </location>
</feature>
<dbReference type="Pfam" id="PF16034">
    <property type="entry name" value="JAKMIP_CC3"/>
    <property type="match status" value="1"/>
</dbReference>
<feature type="coiled-coil region" evidence="5">
    <location>
        <begin position="3040"/>
        <end position="3154"/>
    </location>
</feature>
<feature type="region of interest" description="Disordered" evidence="6">
    <location>
        <begin position="1717"/>
        <end position="1750"/>
    </location>
</feature>
<evidence type="ECO:0000256" key="5">
    <source>
        <dbReference type="SAM" id="Coils"/>
    </source>
</evidence>
<feature type="coiled-coil region" evidence="5">
    <location>
        <begin position="2151"/>
        <end position="2490"/>
    </location>
</feature>
<name>A0ABD3VX87_SINWO</name>
<evidence type="ECO:0000256" key="6">
    <source>
        <dbReference type="SAM" id="MobiDB-lite"/>
    </source>
</evidence>
<dbReference type="PANTHER" id="PTHR14234">
    <property type="entry name" value="RIM BINDING PROTEIN-RELATED"/>
    <property type="match status" value="1"/>
</dbReference>
<dbReference type="SUPFAM" id="SSF49265">
    <property type="entry name" value="Fibronectin type III"/>
    <property type="match status" value="1"/>
</dbReference>
<feature type="coiled-coil region" evidence="5">
    <location>
        <begin position="309"/>
        <end position="426"/>
    </location>
</feature>
<feature type="region of interest" description="Disordered" evidence="6">
    <location>
        <begin position="3401"/>
        <end position="3423"/>
    </location>
</feature>
<dbReference type="InterPro" id="IPR036028">
    <property type="entry name" value="SH3-like_dom_sf"/>
</dbReference>
<feature type="coiled-coil region" evidence="5">
    <location>
        <begin position="2936"/>
        <end position="2984"/>
    </location>
</feature>
<feature type="coiled-coil region" evidence="5">
    <location>
        <begin position="1452"/>
        <end position="1699"/>
    </location>
</feature>
<dbReference type="Proteomes" id="UP001634394">
    <property type="component" value="Unassembled WGS sequence"/>
</dbReference>
<dbReference type="InterPro" id="IPR040325">
    <property type="entry name" value="RIMBP1/2/3"/>
</dbReference>
<feature type="compositionally biased region" description="Polar residues" evidence="6">
    <location>
        <begin position="1717"/>
        <end position="1747"/>
    </location>
</feature>
<comment type="caution">
    <text evidence="9">The sequence shown here is derived from an EMBL/GenBank/DDBJ whole genome shotgun (WGS) entry which is preliminary data.</text>
</comment>
<feature type="coiled-coil region" evidence="5">
    <location>
        <begin position="2524"/>
        <end position="2551"/>
    </location>
</feature>
<feature type="coiled-coil region" evidence="5">
    <location>
        <begin position="700"/>
        <end position="734"/>
    </location>
</feature>
<feature type="coiled-coil region" evidence="5">
    <location>
        <begin position="1351"/>
        <end position="1413"/>
    </location>
</feature>
<evidence type="ECO:0000256" key="2">
    <source>
        <dbReference type="ARBA" id="ARBA00022443"/>
    </source>
</evidence>
<feature type="compositionally biased region" description="Basic and acidic residues" evidence="6">
    <location>
        <begin position="1877"/>
        <end position="1887"/>
    </location>
</feature>
<dbReference type="InterPro" id="IPR013783">
    <property type="entry name" value="Ig-like_fold"/>
</dbReference>
<feature type="region of interest" description="Disordered" evidence="6">
    <location>
        <begin position="563"/>
        <end position="628"/>
    </location>
</feature>
<feature type="coiled-coil region" evidence="5">
    <location>
        <begin position="633"/>
        <end position="660"/>
    </location>
</feature>
<evidence type="ECO:0000259" key="7">
    <source>
        <dbReference type="PROSITE" id="PS50002"/>
    </source>
</evidence>
<dbReference type="InterPro" id="IPR003961">
    <property type="entry name" value="FN3_dom"/>
</dbReference>
<feature type="region of interest" description="Disordered" evidence="6">
    <location>
        <begin position="2031"/>
        <end position="2068"/>
    </location>
</feature>
<feature type="compositionally biased region" description="Polar residues" evidence="6">
    <location>
        <begin position="572"/>
        <end position="592"/>
    </location>
</feature>
<dbReference type="SMART" id="SM00326">
    <property type="entry name" value="SH3"/>
    <property type="match status" value="2"/>
</dbReference>
<evidence type="ECO:0000313" key="9">
    <source>
        <dbReference type="EMBL" id="KAL3865000.1"/>
    </source>
</evidence>
<comment type="similarity">
    <text evidence="1">Belongs to the RIMBP family.</text>
</comment>
<feature type="region of interest" description="Disordered" evidence="6">
    <location>
        <begin position="3622"/>
        <end position="3657"/>
    </location>
</feature>
<dbReference type="PANTHER" id="PTHR14234:SF19">
    <property type="entry name" value="RIM-BINDING PROTEIN, ISOFORM F"/>
    <property type="match status" value="1"/>
</dbReference>
<feature type="region of interest" description="Disordered" evidence="6">
    <location>
        <begin position="1837"/>
        <end position="1898"/>
    </location>
</feature>
<feature type="coiled-coil region" evidence="5">
    <location>
        <begin position="130"/>
        <end position="280"/>
    </location>
</feature>
<keyword evidence="2 4" id="KW-0728">SH3 domain</keyword>
<feature type="compositionally biased region" description="Polar residues" evidence="6">
    <location>
        <begin position="2691"/>
        <end position="2713"/>
    </location>
</feature>
<dbReference type="PROSITE" id="PS50853">
    <property type="entry name" value="FN3"/>
    <property type="match status" value="1"/>
</dbReference>
<feature type="coiled-coil region" evidence="5">
    <location>
        <begin position="1042"/>
        <end position="1101"/>
    </location>
</feature>
<dbReference type="EMBL" id="JBJQND010000010">
    <property type="protein sequence ID" value="KAL3865000.1"/>
    <property type="molecule type" value="Genomic_DNA"/>
</dbReference>
<feature type="region of interest" description="Disordered" evidence="6">
    <location>
        <begin position="3530"/>
        <end position="3550"/>
    </location>
</feature>
<feature type="compositionally biased region" description="Polar residues" evidence="6">
    <location>
        <begin position="1888"/>
        <end position="1898"/>
    </location>
</feature>
<accession>A0ABD3VX87</accession>
<feature type="domain" description="SH3" evidence="7">
    <location>
        <begin position="3280"/>
        <end position="3347"/>
    </location>
</feature>
<dbReference type="Gene3D" id="2.30.30.40">
    <property type="entry name" value="SH3 Domains"/>
    <property type="match status" value="2"/>
</dbReference>
<dbReference type="InterPro" id="IPR031994">
    <property type="entry name" value="JAKMIP_C"/>
</dbReference>
<feature type="coiled-coil region" evidence="5">
    <location>
        <begin position="2582"/>
        <end position="2632"/>
    </location>
</feature>
<feature type="region of interest" description="Disordered" evidence="6">
    <location>
        <begin position="2644"/>
        <end position="2740"/>
    </location>
</feature>
<feature type="region of interest" description="Disordered" evidence="6">
    <location>
        <begin position="94"/>
        <end position="117"/>
    </location>
</feature>
<sequence length="3657" mass="420979">MESCHSVSRPVATVPPTCLPTYRTLGQLIQIIEKLSETEDVHSILKKIVHDCDETSLTSTKKVLPLRLDPWSVQRLSEILARLNHSRLITMATDTDGTKNASSATSSGCSEGESSQKSQMKVAELELALKATVSQDNSQLIRKLRDLEQKCKSLQEKNKKFLEKNMELTTANRNLRDDIKKVDEENKKLQELREQNKRKANQLSRQLSQERLEKGTLELQLQELDGIRHQVAEQTKSIAALKQTIAEKDRRMELLQHRKKRRLRNSHDQLIMLNASLEEDRSLGSECSFSSSVSAGTSSLDSLQEELPLEEVQKGYRKLMKEHLKLERSTALLQTHLDCRTDPYRYKKMKTDLETELFVARCRIEQLENLLESKEGCDYSWVLEKDQLSAEKQSLLEQVQNLEMKLEESQEQIETMEFQLLEMDNSKQPAVFRCDVATSVDVELAQYEDCHILEGDPCQKEIRESARETQEEMAEHVQENYRDQIWTLQQQLEGMLENRDQEQVRVLQELEKSKQQMAQELQSNISDLQQQKAKLQEKVNEYQLQSTLTSEEREELLRVQEKLTANEDQGKGSVSQGQINLDDSELNGTNGKINDDIDDDAHVDDSGSEGREHSKDGGSEISENSNFQGKKSYSDLSWKIRTLQDRIEELEEENDVLKYELVECSGFESSDRKTFIRGERETEEELDKMRQRMHQADVFERQVKDKLKLAENTINDLEASEAVIREKLEEATKEKDKGDKMIIRLHARVKELQHVIADKELIEHSLQEQMKYLKDAEEMSSRKIADLELNNQILQQRLDLREELMSDLHLVETLKEKVITMEMENQELKAKVMELEESEEILKENWKKVADEEANRKASLEEKIKLLSNLNKDLKLKLQERENEQQVIPGPNLALELSSASEDANNQIIEQLNAKVEELEQELTQATEDNYLKFECLENKITSLQENEGKLKKIIWNLKNQERAVWSLLANMKSEVSVNDWQECVIGGQKKEPDDAWDISDEHVIGKQPLNENPYMNKMEIPDSGGDENKLLESVGELVFSVNKLKEELEKERENNEILSQRVRDLETNETEVRNSFISRITELEKHEEELMEKIKYLECSETASQENSDISRTLKNNDVRVEVAHKLESFVKVEKELNSCLPQPNLENEGEEEDVSNLKRKLEFLTKELMEANENLKKCSESKLEMSNLVEQYEKDNKVLNDKLRKQEKRLKKNQRNDNMADYDSLARELVTYRNEVEQLRTENSDLHDRVIQLDNSENQLQKKLEYYEEIIDKYEIDLERLKGVEQRLQIFEDAECKLMDRVCELEEIEIKLTEELKSVRETCSSSQIMESDSNQNSVENTIKMAVGGNSELAERVRALEKVESNLRNELKIAKEKCDIFSNRVRELEKIELRLREDLRALRQNMNSCRQDSVDSAYESIHRVGGKFEMCDKCISTNDDESGNNSEQKPLSGLFARIQDLELTNQELTEKLSHLTATDEQVRYLSEKVKLLEQAEDSLMERVMELEDKEDHYKREIKRLQNNVESEKDLEDKLGELEHEKLKLRNSIDFSDKDRADLALRLTAIQKQYEEEKKKVEALLKGEEKLMKSLSSEKRALAELEKELMSTQEKLEELQTDYENKLSEISETEKLLKEELNNQLREKVGLLKKAQEYEETARILTEEIEACRLSESRMFARLQDLNAQNEELERRLKDCGHIVQNDSLTDVSRLVAEQDTPSYSQQFSMSDNPNVESENPSEDPLSSSVFSEKEQHFLKDPVSESSLMGSMPLNMLRKLKEFSEKEIKYRTKIEELNSQNVKLVRKIKILEGKMLDMKCEIQELQNETLHLKETTFSFSSTEKSGSAGLDETTGANGDDHNKETSESIIINSNDNLDMTVSDKTEDDNRSSEIFQSEESNRSFDSVTNDQLILSVKLFEQKEIQDREKISELTDKLAAIRVELVDLVDLISSEESFENFMEQVNNFKRRAEKEMSDKNGTIPQKMLELVHVLVSLRQRLEALQNSETKLRISLAELQIQMEREIKEKATKSQVLEDKLTKHTPRTSSRNSNESIDITDTSAYGENVASNSGSKVQRSNEAVLWRKLESPITPLYLADISSLSSPTVRSPAIESDSGSKFLYPERHSLKDSDLNLEIGSSIIPEKYDTETLLGTINSLQTSVRTLREKVNLLESERNQEAAMMEEPEGVLKQRIREMEKLEKHLKQQVLDLENDREELHNIARKDKSIIHDQKVQIRELQLSEKNMKEQINRFEQNENALYCKVDELENEVMKLQDRIKELEILESRLKELVKKYRLDEKILVAKSSKLESSVQEMNVKTETIVQKVQNLETEKSAFSERSEYLHMRVKEMENAESDLVQKLKSHENMELSLQTRISELEMFAANAQARVMELEAYNNKMTQQLHQTMEDNSSFMHHIAQLQYTANDLEREVLILRETEKRLKEELEKLTNHEQNLQRSLHEFQIKVIESAGKIEELEKRDVLLKERLGKLQRNENTLKYRIQELEYNSGQGPVELTAVQKEKLPRKLEDCQRRIIALQVQNNKLQSRLQQYQSVSVNRALVQIPAKEYKLLQAKASLLKQTELHVDEAEQLNTHLRQIVQQLREGKDISGHEVELEVLRKRLEQSDQMIKMLQDHISDGQWNLQGYTDPRGTQSSLPDEGLTPGVETGMPSPRGYDAQSEGSVEEEILEKTRTVGAQSGRTDITTTPEKNSISRKVSQSEDSRWRDMESHQTEVHGQRLEAMSSRGGKKWINVGKATSLYATKPTKSHRNLEEELELGVNLMSETDSQVFTRNDNDSSPASPYMSGHGQTLVYDYIGSSVGAEAPHLPHMVPQRGLIRSMDNFGDPHFMPNGFVLDSGYIDTDREVLLQQGRSQKGGNSHIMASRASALSTETVADSGRGTGQVLPGQSLREKIVQIERQLQVRESDSGSREINPETDILSWKSKLDESNRKLELTEKENKHNKDQINKLERDLENKTRQYMILETFLSKVEKILEDYKNTPNMSDLVQRIDNEVSRTRVELVEAGHRPEDVLKDLPAMQAELSRKERELTAKHNEVDSLTRELRHWQQECRAIEDMRSNALDSLRGLELEITDLQHADIELKELKDEYNLLRGQIDEMQLAKQMALANVGPIKSRIAHLQQKCNEKDEMIRRLVHELRRLKAGAKPSPLLEELCRLEIPEDPDLNPNLMNSRKSSSSSLTDSCEHLACMSDTELVRDSGTRHPHRPRSADYFHHNPRHIVRHLNGTPMHLSPIHRNLIASNSTGPILTNGHGYMPSSPVDVIPGQQFIAILDYEPALFSRSGRQRLELPLKEGDIVTITGPLSQHGYYEAEHNGRIGLVPANYLQPVNQPSVRNRPQSVPQFLDNSPEKIAQMYSQLKQVHRPYMHGILSTQPQLLLMNGHHSSEMVPPQSPVGSRELSMGGTPRPVKRQILKGPPAMPDNFHVEKIISNSSLMLSWRPPILDELGCSNNAKVIGYRIYMNGKICQQPASPHLAKTVVENVDVHSHHRFGIQTLSSEGLVSDLYEIMYEGVEEEESSESITNDEGNNDTDLRKVLDPNAYITGPKRTFMGLYDYDPSKHSPQDYTECELSFKAGDVIAVYGQERPDGFYHGEINGKRGLVPASFMEEIPQAPPRSKKANMKGKKVDKDGKSSEQVQKKR</sequence>
<dbReference type="Pfam" id="PF25523">
    <property type="entry name" value="Ig_RIMBP2"/>
    <property type="match status" value="1"/>
</dbReference>
<dbReference type="Gene3D" id="2.60.40.10">
    <property type="entry name" value="Immunoglobulins"/>
    <property type="match status" value="1"/>
</dbReference>
<feature type="coiled-coil region" evidence="5">
    <location>
        <begin position="1149"/>
        <end position="1286"/>
    </location>
</feature>
<organism evidence="9 10">
    <name type="scientific">Sinanodonta woodiana</name>
    <name type="common">Chinese pond mussel</name>
    <name type="synonym">Anodonta woodiana</name>
    <dbReference type="NCBI Taxonomy" id="1069815"/>
    <lineage>
        <taxon>Eukaryota</taxon>
        <taxon>Metazoa</taxon>
        <taxon>Spiralia</taxon>
        <taxon>Lophotrochozoa</taxon>
        <taxon>Mollusca</taxon>
        <taxon>Bivalvia</taxon>
        <taxon>Autobranchia</taxon>
        <taxon>Heteroconchia</taxon>
        <taxon>Palaeoheterodonta</taxon>
        <taxon>Unionida</taxon>
        <taxon>Unionoidea</taxon>
        <taxon>Unionidae</taxon>
        <taxon>Unioninae</taxon>
        <taxon>Sinanodonta</taxon>
    </lineage>
</organism>
<evidence type="ECO:0000256" key="3">
    <source>
        <dbReference type="ARBA" id="ARBA00022737"/>
    </source>
</evidence>
<evidence type="ECO:0000259" key="8">
    <source>
        <dbReference type="PROSITE" id="PS50853"/>
    </source>
</evidence>
<evidence type="ECO:0000313" key="10">
    <source>
        <dbReference type="Proteomes" id="UP001634394"/>
    </source>
</evidence>
<dbReference type="SUPFAM" id="SSF50044">
    <property type="entry name" value="SH3-domain"/>
    <property type="match status" value="2"/>
</dbReference>
<feature type="domain" description="Fibronectin type-III" evidence="8">
    <location>
        <begin position="3436"/>
        <end position="3532"/>
    </location>
</feature>
<evidence type="ECO:0000256" key="4">
    <source>
        <dbReference type="PROSITE-ProRule" id="PRU00192"/>
    </source>
</evidence>
<keyword evidence="5" id="KW-0175">Coiled coil</keyword>
<dbReference type="Pfam" id="PF07653">
    <property type="entry name" value="SH3_2"/>
    <property type="match status" value="2"/>
</dbReference>
<protein>
    <submittedName>
        <fullName evidence="9">Uncharacterized protein</fullName>
    </submittedName>
</protein>
<dbReference type="InterPro" id="IPR036116">
    <property type="entry name" value="FN3_sf"/>
</dbReference>
<feature type="coiled-coil region" evidence="5">
    <location>
        <begin position="507"/>
        <end position="545"/>
    </location>
</feature>
<dbReference type="InterPro" id="IPR057884">
    <property type="entry name" value="FN3_RIM-BP1/2/3"/>
</dbReference>
<feature type="coiled-coil region" evidence="5">
    <location>
        <begin position="784"/>
        <end position="929"/>
    </location>
</feature>
<feature type="coiled-coil region" evidence="5">
    <location>
        <begin position="1776"/>
        <end position="1831"/>
    </location>
</feature>
<feature type="compositionally biased region" description="Polar residues" evidence="6">
    <location>
        <begin position="2644"/>
        <end position="2653"/>
    </location>
</feature>
<feature type="compositionally biased region" description="Basic and acidic residues" evidence="6">
    <location>
        <begin position="2714"/>
        <end position="2735"/>
    </location>
</feature>
<keyword evidence="10" id="KW-1185">Reference proteome</keyword>
<dbReference type="InterPro" id="IPR001452">
    <property type="entry name" value="SH3_domain"/>
</dbReference>
<proteinExistence type="inferred from homology"/>
<reference evidence="9 10" key="1">
    <citation type="submission" date="2024-11" db="EMBL/GenBank/DDBJ databases">
        <title>Chromosome-level genome assembly of the freshwater bivalve Anodonta woodiana.</title>
        <authorList>
            <person name="Chen X."/>
        </authorList>
    </citation>
    <scope>NUCLEOTIDE SEQUENCE [LARGE SCALE GENOMIC DNA]</scope>
    <source>
        <strain evidence="9">MN2024</strain>
        <tissue evidence="9">Gills</tissue>
    </source>
</reference>